<sequence>MHQSLLKSSHILLLFLCLPSIKSSWPGPEYADVVFLVDSSDRLGIKSFPFVKSFINKMISSLPIEADKYHVGLAQYSDGLHREFLLRAFKSRGPMLNHIKKNFGFLGGSLRIGNALQEVHRAYFSSGRDKKQFPPILVVLASDESEDAVEEAAEALRKDGVRIVSVGMQGASEKTLKAMATGQFHYSLRTARDLSTFSRNMTQILKDAVQYKDAVAHSDIEVPFPRACRKDSIADLMFLVDEAVGTTENLRLLQNFLKNVTSSMDVQNNCLQLGLMSYSDRVKTFSLLNSSITLSEFQEQIQKLSLGAGKSNAGAALEQMRREGFSASHGSRRAQGVPQIAVLVTNRPSDDNVREVALDLRLQDVTVHAVGIEGANKTQLEEIVSYPPGQTISILGSYADLHNYSKNFFKKLQNEIWSQVSTQAEQVELDKTGCVDTKEADLYFLIDGSGSIQEKHFEQIKEFMLAVIGMFSIGPDKVRVGAVQYSYQQKVEFDISDYLNDVKLRKAVSNIKQLGGGTFTGAALDFMLPLMKKGRKQRTNEVPCHLVVLTDGLSGDAVLEPAERLRAENITIHAIGIGEANRTQLKQIAREEERVNFGQNFDALKGIKNEVVHSICTEKGCENMKADIMFLVDSSSSIGYENFEKMKTFMKNLLDKIQIGEDKSRVGVVQFSDVSKEEFQLNKYFTQKEISDAIDSMDLISGNTLTGSAITVVEPYFTEAKGGRAMVKKFLILITDGEAQDDVRDPAKALRDKGVVIFSVGVYGANRTQLEEISGDGSLIFHVENFDDLKSIESKLVFRVCALHDCKRIQQLDVVFVLDHSGSINTQDQENMINLTIHLVKKSDVGLDRVRFGALRYSDDPEVLFYLNKYSSRSAIIEHLRRHRRSTAGRTYTAKALERANDLFTEQHGSRLKQNVKQMLIVITDGVSHDRENLSDAASKLRTKGVIIHAVGVGAADQVELEMMAGDKNHTIHVSAFDKLKDIYLPLQDSMCNNSQEVCNVQEADVIFFCDGSDMVSDSDFVTMTTFLSDLIDNFDIQSQRMKIGMVQFGSHYQEIIKLQNSLTKTEWKSRIQAISKSKGLPRIDLALRKVSLMFEPSAGGRRNAGVPQMLVVITSGGPRYDVSKAVKALREAGICILALGIGDVYKEQLLPITGSSEKIITFQDFDRLKNVDVKKRMIREICQTCGKTNCFLDIVVGFDISTHLRGQPLFHGHPRLESYLPGILEDITSIRGVSCGAGAEVQVSMAFKVNSDQNVPAKFQIYQQTIFDRLLQVTVNGPTHLNAQFLQSMWDTFENVSTSQGQVLLIFSDGLGGESKLMLEDQSDRLREAGLDALLVVSLNATTHGEFSSFEFGKGFDYRTHLTIGMKELGSTLSHYLGNVAERTCCCKFCKCLGIPGPQGIRGPRASQHSNGQKKGRTHKSAYVCLLKGSWWTMLSSMQPPRHRSGPEGRGGGLQTQLSGGIGRATSAESFRAESQDQSQPQRFRGYRGEDGEPVKFHGQGSLAGYIVHGGTRGEVGPQGNRGSAGCPGQRGQKGFHGLPGKKGEKGDPGSQGCGWDHVIGNCVGPEKSGEGEQKIFLEEMIPELKMNRNYGMGRAGEGTGEPRRSRQSSNIKGQKGSKGEQGRQGRTGQKGTPGSPSSKGSRVNLGSIPGLERPPEEGNDGKDSACNAGDLGSVPSSKGPLGKIPCKEGPGGLQSMGLQRGEPGTPGPQGESGAEGLQGSQPFCLFAFLFPGGCQNDHSPRARHPGTQSQVGLRKNHYKQSYGPPGRKGEKGDEGQKGPQVRDQVGDKGSVGRPVQFSRSCWTLRENTGEPGIPGDPGPAGQIGQRGKQVRGFRTLTLSQFQGLSKRKRADTIRSSSWVLKMFWDLRGRCEDVPLAPCSFHSAAEFKVVRLPPPGSPQGFAPDTIISSNTRVGCHFLLQCRKVQSESEVTQSAKLVFHPSQNKFHEADIFPLCPGAFSDNSGPRAMTLESPLDCKEIKPVNPKGNQIKDKNYIIISINAEKTLDKIQYLFCMKTLNKLGIEE</sequence>
<feature type="signal peptide" evidence="13">
    <location>
        <begin position="1"/>
        <end position="24"/>
    </location>
</feature>
<keyword evidence="4 13" id="KW-0732">Signal</keyword>
<evidence type="ECO:0000256" key="7">
    <source>
        <dbReference type="ARBA" id="ARBA00023119"/>
    </source>
</evidence>
<evidence type="ECO:0000313" key="15">
    <source>
        <dbReference type="EMBL" id="KAB0373701.1"/>
    </source>
</evidence>
<keyword evidence="16" id="KW-1185">Reference proteome</keyword>
<feature type="domain" description="VWFA" evidence="14">
    <location>
        <begin position="235"/>
        <end position="412"/>
    </location>
</feature>
<keyword evidence="2" id="KW-0964">Secreted</keyword>
<comment type="caution">
    <text evidence="15">The sequence shown here is derived from an EMBL/GenBank/DDBJ whole genome shotgun (WGS) entry which is preliminary data.</text>
</comment>
<feature type="compositionally biased region" description="Low complexity" evidence="12">
    <location>
        <begin position="1626"/>
        <end position="1643"/>
    </location>
</feature>
<dbReference type="FunFam" id="3.40.50.410:FF:000004">
    <property type="entry name" value="collagen alpha-6(VI) chain"/>
    <property type="match status" value="2"/>
</dbReference>
<dbReference type="Gene3D" id="3.40.50.410">
    <property type="entry name" value="von Willebrand factor, type A domain"/>
    <property type="match status" value="6"/>
</dbReference>
<evidence type="ECO:0000259" key="14">
    <source>
        <dbReference type="PROSITE" id="PS50234"/>
    </source>
</evidence>
<evidence type="ECO:0000256" key="11">
    <source>
        <dbReference type="ARBA" id="ARBA00080704"/>
    </source>
</evidence>
<feature type="region of interest" description="Disordered" evidence="12">
    <location>
        <begin position="1589"/>
        <end position="1720"/>
    </location>
</feature>
<evidence type="ECO:0000256" key="4">
    <source>
        <dbReference type="ARBA" id="ARBA00022729"/>
    </source>
</evidence>
<keyword evidence="9" id="KW-0379">Hydroxylation</keyword>
<name>A0A5N3XIF3_MUNRE</name>
<feature type="compositionally biased region" description="Basic and acidic residues" evidence="12">
    <location>
        <begin position="1769"/>
        <end position="1778"/>
    </location>
</feature>
<feature type="region of interest" description="Disordered" evidence="12">
    <location>
        <begin position="1738"/>
        <end position="1827"/>
    </location>
</feature>
<feature type="region of interest" description="Disordered" evidence="12">
    <location>
        <begin position="1438"/>
        <end position="1495"/>
    </location>
</feature>
<gene>
    <name evidence="15" type="ORF">FD755_013957</name>
</gene>
<evidence type="ECO:0000256" key="5">
    <source>
        <dbReference type="ARBA" id="ARBA00022737"/>
    </source>
</evidence>
<dbReference type="InterPro" id="IPR036465">
    <property type="entry name" value="vWFA_dom_sf"/>
</dbReference>
<feature type="domain" description="VWFA" evidence="14">
    <location>
        <begin position="813"/>
        <end position="991"/>
    </location>
</feature>
<feature type="domain" description="VWFA" evidence="14">
    <location>
        <begin position="627"/>
        <end position="796"/>
    </location>
</feature>
<feature type="chain" id="PRO_5024302398" description="Collagen alpha-5(VI) chain" evidence="13">
    <location>
        <begin position="25"/>
        <end position="2024"/>
    </location>
</feature>
<dbReference type="InterPro" id="IPR050525">
    <property type="entry name" value="ECM_Assembly_Org"/>
</dbReference>
<evidence type="ECO:0000256" key="1">
    <source>
        <dbReference type="ARBA" id="ARBA00004498"/>
    </source>
</evidence>
<reference evidence="15 16" key="1">
    <citation type="submission" date="2019-06" db="EMBL/GenBank/DDBJ databases">
        <title>Discovery of a novel chromosome fission-fusion reversal in muntjac.</title>
        <authorList>
            <person name="Mudd A.B."/>
            <person name="Bredeson J.V."/>
            <person name="Baum R."/>
            <person name="Hockemeyer D."/>
            <person name="Rokhsar D.S."/>
        </authorList>
    </citation>
    <scope>NUCLEOTIDE SEQUENCE [LARGE SCALE GENOMIC DNA]</scope>
    <source>
        <strain evidence="15">UCam_UCB_Mr</strain>
        <tissue evidence="15">Fibroblast cell line</tissue>
    </source>
</reference>
<feature type="domain" description="VWFA" evidence="14">
    <location>
        <begin position="441"/>
        <end position="611"/>
    </location>
</feature>
<dbReference type="PANTHER" id="PTHR24020:SF90">
    <property type="entry name" value="COLLAGEN ALPHA-1(XXI) CHAIN"/>
    <property type="match status" value="1"/>
</dbReference>
<keyword evidence="6" id="KW-0130">Cell adhesion</keyword>
<evidence type="ECO:0000256" key="3">
    <source>
        <dbReference type="ARBA" id="ARBA00022530"/>
    </source>
</evidence>
<evidence type="ECO:0000256" key="13">
    <source>
        <dbReference type="SAM" id="SignalP"/>
    </source>
</evidence>
<dbReference type="Pfam" id="PF00092">
    <property type="entry name" value="VWA"/>
    <property type="match status" value="6"/>
</dbReference>
<dbReference type="Proteomes" id="UP000326062">
    <property type="component" value="Chromosome 7"/>
</dbReference>
<dbReference type="GO" id="GO:0007155">
    <property type="term" value="P:cell adhesion"/>
    <property type="evidence" value="ECO:0007669"/>
    <property type="project" value="UniProtKB-KW"/>
</dbReference>
<evidence type="ECO:0000256" key="8">
    <source>
        <dbReference type="ARBA" id="ARBA00023180"/>
    </source>
</evidence>
<dbReference type="EMBL" id="VCEB01000008">
    <property type="protein sequence ID" value="KAB0373701.1"/>
    <property type="molecule type" value="Genomic_DNA"/>
</dbReference>
<evidence type="ECO:0000256" key="6">
    <source>
        <dbReference type="ARBA" id="ARBA00022889"/>
    </source>
</evidence>
<dbReference type="CDD" id="cd01450">
    <property type="entry name" value="vWFA_subfamily_ECM"/>
    <property type="match status" value="1"/>
</dbReference>
<feature type="domain" description="VWFA" evidence="14">
    <location>
        <begin position="32"/>
        <end position="209"/>
    </location>
</feature>
<dbReference type="PROSITE" id="PS50234">
    <property type="entry name" value="VWFA"/>
    <property type="match status" value="6"/>
</dbReference>
<evidence type="ECO:0000256" key="12">
    <source>
        <dbReference type="SAM" id="MobiDB-lite"/>
    </source>
</evidence>
<protein>
    <recommendedName>
        <fullName evidence="10">Collagen alpha-5(VI) chain</fullName>
    </recommendedName>
    <alternativeName>
        <fullName evidence="11">Collagen alpha-1(XXIX) chain</fullName>
    </alternativeName>
</protein>
<feature type="non-terminal residue" evidence="15">
    <location>
        <position position="2024"/>
    </location>
</feature>
<evidence type="ECO:0000256" key="10">
    <source>
        <dbReference type="ARBA" id="ARBA00071949"/>
    </source>
</evidence>
<organism evidence="15 16">
    <name type="scientific">Muntiacus reevesi</name>
    <name type="common">Reeves' muntjac</name>
    <name type="synonym">Cervus reevesi</name>
    <dbReference type="NCBI Taxonomy" id="9886"/>
    <lineage>
        <taxon>Eukaryota</taxon>
        <taxon>Metazoa</taxon>
        <taxon>Chordata</taxon>
        <taxon>Craniata</taxon>
        <taxon>Vertebrata</taxon>
        <taxon>Euteleostomi</taxon>
        <taxon>Mammalia</taxon>
        <taxon>Eutheria</taxon>
        <taxon>Laurasiatheria</taxon>
        <taxon>Artiodactyla</taxon>
        <taxon>Ruminantia</taxon>
        <taxon>Pecora</taxon>
        <taxon>Cervidae</taxon>
        <taxon>Muntiacinae</taxon>
        <taxon>Muntiacus</taxon>
    </lineage>
</organism>
<feature type="compositionally biased region" description="Basic and acidic residues" evidence="12">
    <location>
        <begin position="1655"/>
        <end position="1665"/>
    </location>
</feature>
<dbReference type="SUPFAM" id="SSF53300">
    <property type="entry name" value="vWA-like"/>
    <property type="match status" value="7"/>
</dbReference>
<dbReference type="FunFam" id="3.40.50.410:FF:000044">
    <property type="entry name" value="Collagen type VI alpha 6 chain"/>
    <property type="match status" value="1"/>
</dbReference>
<feature type="domain" description="VWFA" evidence="14">
    <location>
        <begin position="1005"/>
        <end position="1182"/>
    </location>
</feature>
<feature type="region of interest" description="Disordered" evidence="12">
    <location>
        <begin position="1514"/>
        <end position="1554"/>
    </location>
</feature>
<accession>A0A5N3XIF3</accession>
<evidence type="ECO:0000256" key="2">
    <source>
        <dbReference type="ARBA" id="ARBA00022525"/>
    </source>
</evidence>
<proteinExistence type="predicted"/>
<dbReference type="SMART" id="SM00327">
    <property type="entry name" value="VWA"/>
    <property type="match status" value="6"/>
</dbReference>
<dbReference type="FunFam" id="3.40.50.410:FF:000003">
    <property type="entry name" value="Collagen type VI alpha 3 chain"/>
    <property type="match status" value="2"/>
</dbReference>
<dbReference type="GO" id="GO:0005581">
    <property type="term" value="C:collagen trimer"/>
    <property type="evidence" value="ECO:0007669"/>
    <property type="project" value="UniProtKB-KW"/>
</dbReference>
<dbReference type="InterPro" id="IPR002035">
    <property type="entry name" value="VWF_A"/>
</dbReference>
<evidence type="ECO:0000313" key="16">
    <source>
        <dbReference type="Proteomes" id="UP000326062"/>
    </source>
</evidence>
<keyword evidence="8" id="KW-0325">Glycoprotein</keyword>
<comment type="subcellular location">
    <subcellularLocation>
        <location evidence="1">Secreted</location>
        <location evidence="1">Extracellular space</location>
        <location evidence="1">Extracellular matrix</location>
    </subcellularLocation>
</comment>
<evidence type="ECO:0000256" key="9">
    <source>
        <dbReference type="ARBA" id="ARBA00023278"/>
    </source>
</evidence>
<dbReference type="CDD" id="cd01472">
    <property type="entry name" value="vWA_collagen"/>
    <property type="match status" value="2"/>
</dbReference>
<dbReference type="PRINTS" id="PR00453">
    <property type="entry name" value="VWFADOMAIN"/>
</dbReference>
<keyword evidence="3" id="KW-0272">Extracellular matrix</keyword>
<dbReference type="PANTHER" id="PTHR24020">
    <property type="entry name" value="COLLAGEN ALPHA"/>
    <property type="match status" value="1"/>
</dbReference>
<dbReference type="FunFam" id="3.40.50.410:FF:000082">
    <property type="entry name" value="Collagen type VI alpha 5 chain"/>
    <property type="match status" value="1"/>
</dbReference>
<keyword evidence="7" id="KW-0176">Collagen</keyword>
<keyword evidence="5" id="KW-0677">Repeat</keyword>